<name>A0AAU9LH27_9STRA</name>
<reference evidence="4 6" key="1">
    <citation type="submission" date="2021-11" db="EMBL/GenBank/DDBJ databases">
        <authorList>
            <person name="Islam A."/>
            <person name="Islam S."/>
            <person name="Flora M.S."/>
            <person name="Rahman M."/>
            <person name="Ziaur R.M."/>
            <person name="Epstein J.H."/>
            <person name="Hassan M."/>
            <person name="Klassen M."/>
            <person name="Woodard K."/>
            <person name="Webb A."/>
            <person name="Webby R.J."/>
            <person name="El Zowalaty M.E."/>
        </authorList>
    </citation>
    <scope>NUCLEOTIDE SEQUENCE</scope>
    <source>
        <strain evidence="5">Pbs1</strain>
        <strain evidence="4">Pbs3</strain>
    </source>
</reference>
<keyword evidence="6" id="KW-1185">Reference proteome</keyword>
<proteinExistence type="predicted"/>
<dbReference type="GO" id="GO:0005737">
    <property type="term" value="C:cytoplasm"/>
    <property type="evidence" value="ECO:0007669"/>
    <property type="project" value="UniProtKB-SubCell"/>
</dbReference>
<evidence type="ECO:0000313" key="6">
    <source>
        <dbReference type="Proteomes" id="UP001158986"/>
    </source>
</evidence>
<protein>
    <recommendedName>
        <fullName evidence="3">PX domain-containing protein</fullName>
    </recommendedName>
</protein>
<dbReference type="SMART" id="SM00312">
    <property type="entry name" value="PX"/>
    <property type="match status" value="1"/>
</dbReference>
<dbReference type="EMBL" id="CAKLCB010000001">
    <property type="protein sequence ID" value="CAH0513187.1"/>
    <property type="molecule type" value="Genomic_DNA"/>
</dbReference>
<dbReference type="PANTHER" id="PTHR22999:SF23">
    <property type="entry name" value="SORTING NEXIN-16"/>
    <property type="match status" value="1"/>
</dbReference>
<dbReference type="CDD" id="cd06093">
    <property type="entry name" value="PX_domain"/>
    <property type="match status" value="1"/>
</dbReference>
<evidence type="ECO:0000259" key="3">
    <source>
        <dbReference type="PROSITE" id="PS50195"/>
    </source>
</evidence>
<dbReference type="Proteomes" id="UP001158986">
    <property type="component" value="Unassembled WGS sequence"/>
</dbReference>
<gene>
    <name evidence="5" type="ORF">PBS001_LOCUS5</name>
    <name evidence="4" type="ORF">PBS003_LOCUS6966</name>
</gene>
<accession>A0AAU9LH27</accession>
<sequence length="131" mass="15738">MSLIYLPEKTWSMRYGSEYFTVRIIKYLIKDQHECAFYELQVYNGRRNWIVLRRFSEFDRLQASVRFIAGNRLPKLPPKTYCCRDLNPDFLARRKDLLQIFLHDMLQIPGVADDDHVREFLGLKLSTELYV</sequence>
<keyword evidence="2" id="KW-0963">Cytoplasm</keyword>
<dbReference type="AlphaFoldDB" id="A0AAU9LH27"/>
<dbReference type="SUPFAM" id="SSF64268">
    <property type="entry name" value="PX domain"/>
    <property type="match status" value="1"/>
</dbReference>
<dbReference type="InterPro" id="IPR001683">
    <property type="entry name" value="PX_dom"/>
</dbReference>
<evidence type="ECO:0000256" key="2">
    <source>
        <dbReference type="ARBA" id="ARBA00022490"/>
    </source>
</evidence>
<organism evidence="4 7">
    <name type="scientific">Peronospora belbahrii</name>
    <dbReference type="NCBI Taxonomy" id="622444"/>
    <lineage>
        <taxon>Eukaryota</taxon>
        <taxon>Sar</taxon>
        <taxon>Stramenopiles</taxon>
        <taxon>Oomycota</taxon>
        <taxon>Peronosporomycetes</taxon>
        <taxon>Peronosporales</taxon>
        <taxon>Peronosporaceae</taxon>
        <taxon>Peronospora</taxon>
    </lineage>
</organism>
<dbReference type="PANTHER" id="PTHR22999">
    <property type="entry name" value="PX SERINE/THREONINE KINASE PXK"/>
    <property type="match status" value="1"/>
</dbReference>
<dbReference type="Proteomes" id="UP001160483">
    <property type="component" value="Unassembled WGS sequence"/>
</dbReference>
<dbReference type="InterPro" id="IPR051837">
    <property type="entry name" value="SortingNexin/PXDomain-PKLike"/>
</dbReference>
<dbReference type="Gene3D" id="3.30.1520.10">
    <property type="entry name" value="Phox-like domain"/>
    <property type="match status" value="1"/>
</dbReference>
<comment type="subcellular location">
    <subcellularLocation>
        <location evidence="1">Cytoplasm</location>
    </subcellularLocation>
</comment>
<dbReference type="InterPro" id="IPR036871">
    <property type="entry name" value="PX_dom_sf"/>
</dbReference>
<dbReference type="PROSITE" id="PS50195">
    <property type="entry name" value="PX"/>
    <property type="match status" value="1"/>
</dbReference>
<evidence type="ECO:0000313" key="5">
    <source>
        <dbReference type="EMBL" id="CAH0513187.1"/>
    </source>
</evidence>
<dbReference type="EMBL" id="CAKKTJ010000324">
    <property type="protein sequence ID" value="CAH0480343.1"/>
    <property type="molecule type" value="Genomic_DNA"/>
</dbReference>
<evidence type="ECO:0000313" key="7">
    <source>
        <dbReference type="Proteomes" id="UP001160483"/>
    </source>
</evidence>
<dbReference type="Pfam" id="PF00787">
    <property type="entry name" value="PX"/>
    <property type="match status" value="1"/>
</dbReference>
<comment type="caution">
    <text evidence="4">The sequence shown here is derived from an EMBL/GenBank/DDBJ whole genome shotgun (WGS) entry which is preliminary data.</text>
</comment>
<dbReference type="GO" id="GO:0035091">
    <property type="term" value="F:phosphatidylinositol binding"/>
    <property type="evidence" value="ECO:0007669"/>
    <property type="project" value="InterPro"/>
</dbReference>
<evidence type="ECO:0000256" key="1">
    <source>
        <dbReference type="ARBA" id="ARBA00004496"/>
    </source>
</evidence>
<feature type="domain" description="PX" evidence="3">
    <location>
        <begin position="1"/>
        <end position="128"/>
    </location>
</feature>
<evidence type="ECO:0000313" key="4">
    <source>
        <dbReference type="EMBL" id="CAH0480343.1"/>
    </source>
</evidence>